<evidence type="ECO:0000313" key="2">
    <source>
        <dbReference type="Proteomes" id="UP000179807"/>
    </source>
</evidence>
<proteinExistence type="predicted"/>
<dbReference type="VEuPathDB" id="TrichDB:TRFO_36753"/>
<keyword evidence="2" id="KW-1185">Reference proteome</keyword>
<gene>
    <name evidence="1" type="ORF">TRFO_36753</name>
</gene>
<organism evidence="1 2">
    <name type="scientific">Tritrichomonas foetus</name>
    <dbReference type="NCBI Taxonomy" id="1144522"/>
    <lineage>
        <taxon>Eukaryota</taxon>
        <taxon>Metamonada</taxon>
        <taxon>Parabasalia</taxon>
        <taxon>Tritrichomonadida</taxon>
        <taxon>Tritrichomonadidae</taxon>
        <taxon>Tritrichomonas</taxon>
    </lineage>
</organism>
<protein>
    <submittedName>
        <fullName evidence="1">Uncharacterized protein</fullName>
    </submittedName>
</protein>
<sequence length="608" mass="70530">MIIPPKSQSYALDPEIQKEILILRHDKFSCNVPLTVPILERDYFYDDDLSDDGPLNPNEYESDDKSIRKFYFNIVHHEPLYILIGSTATLKEKTAVLCQKMRMSKKIKRLEDEVKYNKIEKNLQNKIFPTNIIQNSIQPTIPCNFHPDVNSFQKTLIYDFLKNLSSCFKKHNYGDITKELAFILSTYSHAGYQILRRFLPLPCDSVLYDNFGNSVKLIKEALTDMNQIETMLNFINYPKRQDQIRICLAVDAISFKLFSDCQKEDHLCEEDENPNNCENSNNFENLNDCENFNHENQLKPNDNSEYSTDFSFESDSCSYENEEELPLLCDSSKNDAIDLMLKILRSLTQTAISQLYSDMFISLAMPLDDINLPNIILNVLAYKNGQAGTDVRINLNQLIQFLRNKTRFFVSYACVDGDSGYSVYHLDFYNFWRNESKEKNLNLMQIINLVPIYTQSECLFITDLIHYGKNRRSSLIFNTLTVHPTDPSFFLDVGKIKKAIDLGDILIDLTSLGKMQDIYPIGLFSIPVVKSLMVNNSWHEVLYILPVALWFEAVMNEVVDRSTRILMLKLSLKIHLKFIDTIEKHHLGKYISRAGIVNHEKNFFTLPH</sequence>
<dbReference type="OrthoDB" id="10649594at2759"/>
<dbReference type="GeneID" id="94845724"/>
<dbReference type="EMBL" id="MLAK01001138">
    <property type="protein sequence ID" value="OHS97060.1"/>
    <property type="molecule type" value="Genomic_DNA"/>
</dbReference>
<reference evidence="1" key="1">
    <citation type="submission" date="2016-10" db="EMBL/GenBank/DDBJ databases">
        <authorList>
            <person name="Benchimol M."/>
            <person name="Almeida L.G."/>
            <person name="Vasconcelos A.T."/>
            <person name="Perreira-Neves A."/>
            <person name="Rosa I.A."/>
            <person name="Tasca T."/>
            <person name="Bogo M.R."/>
            <person name="de Souza W."/>
        </authorList>
    </citation>
    <scope>NUCLEOTIDE SEQUENCE [LARGE SCALE GENOMIC DNA]</scope>
    <source>
        <strain evidence="1">K</strain>
    </source>
</reference>
<name>A0A1J4JIN6_9EUKA</name>
<dbReference type="RefSeq" id="XP_068350197.1">
    <property type="nucleotide sequence ID" value="XM_068511020.1"/>
</dbReference>
<dbReference type="AlphaFoldDB" id="A0A1J4JIN6"/>
<accession>A0A1J4JIN6</accession>
<comment type="caution">
    <text evidence="1">The sequence shown here is derived from an EMBL/GenBank/DDBJ whole genome shotgun (WGS) entry which is preliminary data.</text>
</comment>
<evidence type="ECO:0000313" key="1">
    <source>
        <dbReference type="EMBL" id="OHS97060.1"/>
    </source>
</evidence>
<dbReference type="Proteomes" id="UP000179807">
    <property type="component" value="Unassembled WGS sequence"/>
</dbReference>